<reference evidence="2 3" key="1">
    <citation type="submission" date="2016-11" db="EMBL/GenBank/DDBJ databases">
        <authorList>
            <person name="Jaros S."/>
            <person name="Januszkiewicz K."/>
            <person name="Wedrychowicz H."/>
        </authorList>
    </citation>
    <scope>NUCLEOTIDE SEQUENCE [LARGE SCALE GENOMIC DNA]</scope>
    <source>
        <strain evidence="2 3">DSM 15970</strain>
    </source>
</reference>
<evidence type="ECO:0000313" key="2">
    <source>
        <dbReference type="EMBL" id="SHJ57569.1"/>
    </source>
</evidence>
<protein>
    <submittedName>
        <fullName evidence="2">Uroporphyrinogen decarboxylase (URO-D)</fullName>
    </submittedName>
</protein>
<dbReference type="Pfam" id="PF01208">
    <property type="entry name" value="URO-D"/>
    <property type="match status" value="1"/>
</dbReference>
<keyword evidence="3" id="KW-1185">Reference proteome</keyword>
<accession>A0A1M6KF73</accession>
<dbReference type="InterPro" id="IPR000257">
    <property type="entry name" value="Uroporphyrinogen_deCOase"/>
</dbReference>
<dbReference type="Proteomes" id="UP000184342">
    <property type="component" value="Unassembled WGS sequence"/>
</dbReference>
<dbReference type="RefSeq" id="WP_073994446.1">
    <property type="nucleotide sequence ID" value="NZ_FQYT01000026.1"/>
</dbReference>
<gene>
    <name evidence="2" type="ORF">SAMN02745691_02191</name>
</gene>
<evidence type="ECO:0000313" key="3">
    <source>
        <dbReference type="Proteomes" id="UP000184342"/>
    </source>
</evidence>
<dbReference type="InterPro" id="IPR038071">
    <property type="entry name" value="UROD/MetE-like_sf"/>
</dbReference>
<proteinExistence type="predicted"/>
<dbReference type="GO" id="GO:0004853">
    <property type="term" value="F:uroporphyrinogen decarboxylase activity"/>
    <property type="evidence" value="ECO:0007669"/>
    <property type="project" value="InterPro"/>
</dbReference>
<dbReference type="EMBL" id="FQYT01000026">
    <property type="protein sequence ID" value="SHJ57569.1"/>
    <property type="molecule type" value="Genomic_DNA"/>
</dbReference>
<dbReference type="Gene3D" id="3.20.20.210">
    <property type="match status" value="1"/>
</dbReference>
<name>A0A1M6KF73_9FIRM</name>
<dbReference type="STRING" id="1122934.SAMN02745691_02191"/>
<organism evidence="2 3">
    <name type="scientific">Parasporobacterium paucivorans DSM 15970</name>
    <dbReference type="NCBI Taxonomy" id="1122934"/>
    <lineage>
        <taxon>Bacteria</taxon>
        <taxon>Bacillati</taxon>
        <taxon>Bacillota</taxon>
        <taxon>Clostridia</taxon>
        <taxon>Lachnospirales</taxon>
        <taxon>Lachnospiraceae</taxon>
        <taxon>Parasporobacterium</taxon>
    </lineage>
</organism>
<evidence type="ECO:0000259" key="1">
    <source>
        <dbReference type="Pfam" id="PF01208"/>
    </source>
</evidence>
<dbReference type="AlphaFoldDB" id="A0A1M6KF73"/>
<dbReference type="SUPFAM" id="SSF51726">
    <property type="entry name" value="UROD/MetE-like"/>
    <property type="match status" value="1"/>
</dbReference>
<sequence length="417" mass="46743">MSDQISEGNALAPIAIRSMRVKAAIECREGDRVPFIPTTNNFNALHYGISIYDVMKDYKFLKPAVMKYLEEYDPDLFYTPAFFPIDPMELAQHASARWPGPYYNLPVNTPYQYVDQEFLGDDDWDEYLRDPSAFLLTKVLPKKFKSYDGLQYISLPAASGHAIFGQAIWGAPPVKKALENMIRTGEMALKYIDDMTELNLSVIQAGYPVFGSAVVGAPFDEFADYVRGLITLCMDIKTDPELVDEAVNRWADVSIPAAVANAKMQHAQYGFIPLHAGVDNFMSVDDYNKHYWPTLKRLICAYVDAGITPVVICEGKYYTRLETLTDIPKGKVIYIFEDVDFAEAKRILGGTACIGGGMPTQYLMSGPKERVVEQTKRMLDICAPGGGFVFSNSLALDDVDRGLMETWQESVLKYGQF</sequence>
<feature type="domain" description="Uroporphyrinogen decarboxylase (URO-D)" evidence="1">
    <location>
        <begin position="189"/>
        <end position="391"/>
    </location>
</feature>
<dbReference type="GO" id="GO:0006779">
    <property type="term" value="P:porphyrin-containing compound biosynthetic process"/>
    <property type="evidence" value="ECO:0007669"/>
    <property type="project" value="InterPro"/>
</dbReference>
<dbReference type="OrthoDB" id="9813603at2"/>